<sequence>MKKKDILVSIQKELEENPQTTSLDISKKYRIPFIIVEIFRIKIAKKS</sequence>
<dbReference type="EMBL" id="JBEGIE010000071">
    <property type="protein sequence ID" value="MEV4914254.1"/>
    <property type="molecule type" value="Genomic_DNA"/>
</dbReference>
<proteinExistence type="predicted"/>
<organism evidence="1 2">
    <name type="scientific">Bacillus proteolyticus</name>
    <dbReference type="NCBI Taxonomy" id="2026192"/>
    <lineage>
        <taxon>Bacteria</taxon>
        <taxon>Bacillati</taxon>
        <taxon>Bacillota</taxon>
        <taxon>Bacilli</taxon>
        <taxon>Bacillales</taxon>
        <taxon>Bacillaceae</taxon>
        <taxon>Bacillus</taxon>
        <taxon>Bacillus cereus group</taxon>
    </lineage>
</organism>
<name>A0ABV3IJ45_9BACI</name>
<protein>
    <submittedName>
        <fullName evidence="1">Uncharacterized protein</fullName>
    </submittedName>
</protein>
<accession>A0ABV3IJ45</accession>
<keyword evidence="2" id="KW-1185">Reference proteome</keyword>
<reference evidence="1 2" key="1">
    <citation type="journal article" date="2023" name="Proc. Natl. Acad. Sci. U.S.A.">
        <title>Bacterial tolerance to host-exuded specialized metabolites structures the maize root microbiome.</title>
        <authorList>
            <person name="Thoenen L."/>
            <person name="Giroud C."/>
            <person name="Kreuzer M."/>
            <person name="Waelchli J."/>
            <person name="Gfeller V."/>
            <person name="Deslandes-Herold G."/>
            <person name="Mateo P."/>
            <person name="Robert C.A.M."/>
            <person name="Ahrens C.H."/>
            <person name="Rubio-Somoza I."/>
            <person name="Bruggmann R."/>
            <person name="Erb M."/>
            <person name="Schlaeppi K."/>
        </authorList>
    </citation>
    <scope>NUCLEOTIDE SEQUENCE [LARGE SCALE GENOMIC DNA]</scope>
    <source>
        <strain evidence="1 2">LBA1-1-1.1</strain>
    </source>
</reference>
<comment type="caution">
    <text evidence="1">The sequence shown here is derived from an EMBL/GenBank/DDBJ whole genome shotgun (WGS) entry which is preliminary data.</text>
</comment>
<evidence type="ECO:0000313" key="1">
    <source>
        <dbReference type="EMBL" id="MEV4914254.1"/>
    </source>
</evidence>
<evidence type="ECO:0000313" key="2">
    <source>
        <dbReference type="Proteomes" id="UP001552502"/>
    </source>
</evidence>
<dbReference type="Proteomes" id="UP001552502">
    <property type="component" value="Unassembled WGS sequence"/>
</dbReference>
<gene>
    <name evidence="1" type="ORF">MRBLBA1_005210</name>
</gene>
<dbReference type="RefSeq" id="WP_176522295.1">
    <property type="nucleotide sequence ID" value="NZ_JBEGIE010000071.1"/>
</dbReference>